<comment type="caution">
    <text evidence="1">The sequence shown here is derived from an EMBL/GenBank/DDBJ whole genome shotgun (WGS) entry which is preliminary data.</text>
</comment>
<dbReference type="Proteomes" id="UP000324800">
    <property type="component" value="Unassembled WGS sequence"/>
</dbReference>
<dbReference type="EMBL" id="SNRW01007597">
    <property type="protein sequence ID" value="KAA6380984.1"/>
    <property type="molecule type" value="Genomic_DNA"/>
</dbReference>
<gene>
    <name evidence="1" type="ORF">EZS28_023488</name>
</gene>
<sequence>MNSSCKQVIWIPNLRRSLTTLVTFRLDTHLREEIDQQRLEVRSTSRDCLYWFQVYGDEQDQTELVNNEYGRVMSITFSTAGGVGEEQNQEIIDAQIKNNGNNGYIKSNANDAKLVTLNRFIHRN</sequence>
<accession>A0A5J4VF37</accession>
<reference evidence="1 2" key="1">
    <citation type="submission" date="2019-03" db="EMBL/GenBank/DDBJ databases">
        <title>Single cell metagenomics reveals metabolic interactions within the superorganism composed of flagellate Streblomastix strix and complex community of Bacteroidetes bacteria on its surface.</title>
        <authorList>
            <person name="Treitli S.C."/>
            <person name="Kolisko M."/>
            <person name="Husnik F."/>
            <person name="Keeling P."/>
            <person name="Hampl V."/>
        </authorList>
    </citation>
    <scope>NUCLEOTIDE SEQUENCE [LARGE SCALE GENOMIC DNA]</scope>
    <source>
        <strain evidence="1">ST1C</strain>
    </source>
</reference>
<name>A0A5J4VF37_9EUKA</name>
<proteinExistence type="predicted"/>
<organism evidence="1 2">
    <name type="scientific">Streblomastix strix</name>
    <dbReference type="NCBI Taxonomy" id="222440"/>
    <lineage>
        <taxon>Eukaryota</taxon>
        <taxon>Metamonada</taxon>
        <taxon>Preaxostyla</taxon>
        <taxon>Oxymonadida</taxon>
        <taxon>Streblomastigidae</taxon>
        <taxon>Streblomastix</taxon>
    </lineage>
</organism>
<evidence type="ECO:0000313" key="2">
    <source>
        <dbReference type="Proteomes" id="UP000324800"/>
    </source>
</evidence>
<evidence type="ECO:0000313" key="1">
    <source>
        <dbReference type="EMBL" id="KAA6380984.1"/>
    </source>
</evidence>
<protein>
    <submittedName>
        <fullName evidence="1">Uncharacterized protein</fullName>
    </submittedName>
</protein>
<dbReference type="AlphaFoldDB" id="A0A5J4VF37"/>